<dbReference type="PROSITE" id="PS50835">
    <property type="entry name" value="IG_LIKE"/>
    <property type="match status" value="1"/>
</dbReference>
<dbReference type="Pfam" id="PF13895">
    <property type="entry name" value="Ig_2"/>
    <property type="match status" value="1"/>
</dbReference>
<dbReference type="Gene3D" id="2.60.40.10">
    <property type="entry name" value="Immunoglobulins"/>
    <property type="match status" value="2"/>
</dbReference>
<dbReference type="SUPFAM" id="SSF55486">
    <property type="entry name" value="Metalloproteases ('zincins'), catalytic domain"/>
    <property type="match status" value="1"/>
</dbReference>
<protein>
    <recommendedName>
        <fullName evidence="3">Ig-like domain-containing protein</fullName>
    </recommendedName>
</protein>
<evidence type="ECO:0000256" key="1">
    <source>
        <dbReference type="ARBA" id="ARBA00022737"/>
    </source>
</evidence>
<keyword evidence="5" id="KW-1185">Reference proteome</keyword>
<dbReference type="InterPro" id="IPR024079">
    <property type="entry name" value="MetalloPept_cat_dom_sf"/>
</dbReference>
<feature type="domain" description="Ig-like" evidence="3">
    <location>
        <begin position="431"/>
        <end position="510"/>
    </location>
</feature>
<gene>
    <name evidence="4" type="ORF">AW736_26185</name>
</gene>
<dbReference type="GO" id="GO:0016020">
    <property type="term" value="C:membrane"/>
    <property type="evidence" value="ECO:0007669"/>
    <property type="project" value="UniProtKB-SubCell"/>
</dbReference>
<dbReference type="SMART" id="SM00409">
    <property type="entry name" value="IG"/>
    <property type="match status" value="2"/>
</dbReference>
<proteinExistence type="predicted"/>
<reference evidence="4 5" key="1">
    <citation type="submission" date="2016-01" db="EMBL/GenBank/DDBJ databases">
        <title>High potential of lignocellulose degradation of a new Verrucomicrobia species.</title>
        <authorList>
            <person name="Wang Y."/>
            <person name="Shi Y."/>
            <person name="Qiu Z."/>
            <person name="Liu S."/>
            <person name="Yang H."/>
        </authorList>
    </citation>
    <scope>NUCLEOTIDE SEQUENCE [LARGE SCALE GENOMIC DNA]</scope>
    <source>
        <strain evidence="4 5">TSB47</strain>
    </source>
</reference>
<dbReference type="CDD" id="cd00096">
    <property type="entry name" value="Ig"/>
    <property type="match status" value="1"/>
</dbReference>
<evidence type="ECO:0000259" key="3">
    <source>
        <dbReference type="PROSITE" id="PS50835"/>
    </source>
</evidence>
<accession>A0A178IQ60</accession>
<sequence>MDESHAADVSTVAAKAAHSVMHDTGAAVAAADAGLERTYAFDAAELPTEPELDLPDANGIYYSALLIAVDKHFVNALGLPVSATQEQKQAQVDVTCAAYTMAMNIILQNSQVDNLRWALVGTVIAPDDFSNQSISSSLDEMAYFGAKYQDGSPVNPSEKMGGPARREASKLGADQILFIAGAYITGDHAGIAVQSADDDNRFSPYATAYDVFGVKTFAHELGHTFGLRHDRVTDNVPDNNGKYYYGYEWYLPDLNNNSALASNGDVMSYAANPVAYFSNPQIELNNADVAMGHYQFPAGTSRIGVPASEAKAADASRWLREKARQMASFRKSLVFLYNPPGSTAVAPGSMLTLSALATVGRTDLGNDDKISYQWFFNNFPITSIASGTTRALTIPSVSAANAGTYHVRATSMGEVTVLSTSAVVSVTSGLPVIASHPQSVSVAKGGILTLSASVSGSNLAFQWKRNGVAITGANSPTYTKTGVTDADEGTYTLTVSNDSGSVTSQPATVTVTGGSDGGNDNGGGGGAPGTLYLVLLASLIVIKFIRGK</sequence>
<dbReference type="STRING" id="1184151.AW736_26185"/>
<dbReference type="Pfam" id="PF13688">
    <property type="entry name" value="Reprolysin_5"/>
    <property type="match status" value="1"/>
</dbReference>
<evidence type="ECO:0000256" key="2">
    <source>
        <dbReference type="ARBA" id="ARBA00023157"/>
    </source>
</evidence>
<dbReference type="EMBL" id="LRRQ01000003">
    <property type="protein sequence ID" value="OAM91871.1"/>
    <property type="molecule type" value="Genomic_DNA"/>
</dbReference>
<dbReference type="AlphaFoldDB" id="A0A178IQ60"/>
<dbReference type="PANTHER" id="PTHR44170:SF6">
    <property type="entry name" value="CONTACTIN"/>
    <property type="match status" value="1"/>
</dbReference>
<comment type="caution">
    <text evidence="4">The sequence shown here is derived from an EMBL/GenBank/DDBJ whole genome shotgun (WGS) entry which is preliminary data.</text>
</comment>
<evidence type="ECO:0000313" key="4">
    <source>
        <dbReference type="EMBL" id="OAM91871.1"/>
    </source>
</evidence>
<dbReference type="GO" id="GO:0098609">
    <property type="term" value="P:cell-cell adhesion"/>
    <property type="evidence" value="ECO:0007669"/>
    <property type="project" value="TreeGrafter"/>
</dbReference>
<dbReference type="Proteomes" id="UP000078486">
    <property type="component" value="Unassembled WGS sequence"/>
</dbReference>
<organism evidence="4 5">
    <name type="scientific">Termitidicoccus mucosus</name>
    <dbReference type="NCBI Taxonomy" id="1184151"/>
    <lineage>
        <taxon>Bacteria</taxon>
        <taxon>Pseudomonadati</taxon>
        <taxon>Verrucomicrobiota</taxon>
        <taxon>Opitutia</taxon>
        <taxon>Opitutales</taxon>
        <taxon>Opitutaceae</taxon>
        <taxon>Termitidicoccus</taxon>
    </lineage>
</organism>
<evidence type="ECO:0000313" key="5">
    <source>
        <dbReference type="Proteomes" id="UP000078486"/>
    </source>
</evidence>
<dbReference type="InterPro" id="IPR003599">
    <property type="entry name" value="Ig_sub"/>
</dbReference>
<name>A0A178IQ60_9BACT</name>
<dbReference type="GO" id="GO:0008237">
    <property type="term" value="F:metallopeptidase activity"/>
    <property type="evidence" value="ECO:0007669"/>
    <property type="project" value="InterPro"/>
</dbReference>
<dbReference type="InterPro" id="IPR013783">
    <property type="entry name" value="Ig-like_fold"/>
</dbReference>
<keyword evidence="1" id="KW-0677">Repeat</keyword>
<dbReference type="SUPFAM" id="SSF48726">
    <property type="entry name" value="Immunoglobulin"/>
    <property type="match status" value="2"/>
</dbReference>
<dbReference type="InterPro" id="IPR007110">
    <property type="entry name" value="Ig-like_dom"/>
</dbReference>
<keyword evidence="2" id="KW-1015">Disulfide bond</keyword>
<dbReference type="InterPro" id="IPR036179">
    <property type="entry name" value="Ig-like_dom_sf"/>
</dbReference>
<dbReference type="Gene3D" id="3.40.390.10">
    <property type="entry name" value="Collagenase (Catalytic Domain)"/>
    <property type="match status" value="1"/>
</dbReference>
<dbReference type="PANTHER" id="PTHR44170">
    <property type="entry name" value="PROTEIN SIDEKICK"/>
    <property type="match status" value="1"/>
</dbReference>